<evidence type="ECO:0000313" key="3">
    <source>
        <dbReference type="Proteomes" id="UP000466442"/>
    </source>
</evidence>
<feature type="region of interest" description="Disordered" evidence="1">
    <location>
        <begin position="1"/>
        <end position="29"/>
    </location>
</feature>
<dbReference type="PANTHER" id="PTHR10773">
    <property type="entry name" value="DNA-DIRECTED RNA POLYMERASES I, II, AND III SUBUNIT RPABC2"/>
    <property type="match status" value="1"/>
</dbReference>
<feature type="region of interest" description="Disordered" evidence="1">
    <location>
        <begin position="150"/>
        <end position="173"/>
    </location>
</feature>
<dbReference type="Proteomes" id="UP000466442">
    <property type="component" value="Unassembled WGS sequence"/>
</dbReference>
<dbReference type="PANTHER" id="PTHR10773:SF19">
    <property type="match status" value="1"/>
</dbReference>
<dbReference type="OrthoDB" id="6745909at2759"/>
<sequence length="332" mass="38513">MNVDGFSDEEDEHLPASSKKRKKTGRIKDVNKKLRTQGHELGPPCHCKKYKCFEVVGEEDRKKMIKHFNLLNDWNEQSSYLTGLMSVTPVTNRPVREPDVEMNATLRSASFHYKVRVLRDDGVMEVPVCREAFLSMHGITKARVVTIQNSLKDTGTSPKDRRGSHKNRPRKLPDATMSSIMSLIRSFRTRLSHYSLQKSKKRYLPEELNVKKMFDLYCELYPGYKASYETYRSIFNNHFNISFGYPRTDTCSTCDNFTAKLKECTSPQEMKNLQTMKKLHLCKAQTFYDRKKNEKQRCRKKVDCEAIVMDFNKLASRCTAPRDSECTLTGVL</sequence>
<gene>
    <name evidence="2" type="ORF">GE061_006891</name>
</gene>
<comment type="caution">
    <text evidence="2">The sequence shown here is derived from an EMBL/GenBank/DDBJ whole genome shotgun (WGS) entry which is preliminary data.</text>
</comment>
<proteinExistence type="predicted"/>
<keyword evidence="3" id="KW-1185">Reference proteome</keyword>
<name>A0A8S9WRX2_APOLU</name>
<organism evidence="2 3">
    <name type="scientific">Apolygus lucorum</name>
    <name type="common">Small green plant bug</name>
    <name type="synonym">Lygocoris lucorum</name>
    <dbReference type="NCBI Taxonomy" id="248454"/>
    <lineage>
        <taxon>Eukaryota</taxon>
        <taxon>Metazoa</taxon>
        <taxon>Ecdysozoa</taxon>
        <taxon>Arthropoda</taxon>
        <taxon>Hexapoda</taxon>
        <taxon>Insecta</taxon>
        <taxon>Pterygota</taxon>
        <taxon>Neoptera</taxon>
        <taxon>Paraneoptera</taxon>
        <taxon>Hemiptera</taxon>
        <taxon>Heteroptera</taxon>
        <taxon>Panheteroptera</taxon>
        <taxon>Cimicomorpha</taxon>
        <taxon>Miridae</taxon>
        <taxon>Mirini</taxon>
        <taxon>Apolygus</taxon>
    </lineage>
</organism>
<reference evidence="2" key="1">
    <citation type="journal article" date="2021" name="Mol. Ecol. Resour.">
        <title>Apolygus lucorum genome provides insights into omnivorousness and mesophyll feeding.</title>
        <authorList>
            <person name="Liu Y."/>
            <person name="Liu H."/>
            <person name="Wang H."/>
            <person name="Huang T."/>
            <person name="Liu B."/>
            <person name="Yang B."/>
            <person name="Yin L."/>
            <person name="Li B."/>
            <person name="Zhang Y."/>
            <person name="Zhang S."/>
            <person name="Jiang F."/>
            <person name="Zhang X."/>
            <person name="Ren Y."/>
            <person name="Wang B."/>
            <person name="Wang S."/>
            <person name="Lu Y."/>
            <person name="Wu K."/>
            <person name="Fan W."/>
            <person name="Wang G."/>
        </authorList>
    </citation>
    <scope>NUCLEOTIDE SEQUENCE</scope>
    <source>
        <strain evidence="2">12Hb</strain>
    </source>
</reference>
<evidence type="ECO:0000256" key="1">
    <source>
        <dbReference type="SAM" id="MobiDB-lite"/>
    </source>
</evidence>
<protein>
    <submittedName>
        <fullName evidence="2">Uncharacterized protein</fullName>
    </submittedName>
</protein>
<evidence type="ECO:0000313" key="2">
    <source>
        <dbReference type="EMBL" id="KAF6198868.1"/>
    </source>
</evidence>
<accession>A0A8S9WRX2</accession>
<feature type="compositionally biased region" description="Acidic residues" evidence="1">
    <location>
        <begin position="1"/>
        <end position="12"/>
    </location>
</feature>
<dbReference type="EMBL" id="WIXP02000015">
    <property type="protein sequence ID" value="KAF6198868.1"/>
    <property type="molecule type" value="Genomic_DNA"/>
</dbReference>
<dbReference type="AlphaFoldDB" id="A0A8S9WRX2"/>